<evidence type="ECO:0000313" key="1">
    <source>
        <dbReference type="EnsemblMetazoa" id="GAUT027084-PA"/>
    </source>
</evidence>
<protein>
    <submittedName>
        <fullName evidence="1">Uncharacterized protein</fullName>
    </submittedName>
</protein>
<dbReference type="AlphaFoldDB" id="A0A1A9V605"/>
<dbReference type="EnsemblMetazoa" id="GAUT027084-RA">
    <property type="protein sequence ID" value="GAUT027084-PA"/>
    <property type="gene ID" value="GAUT027084"/>
</dbReference>
<proteinExistence type="predicted"/>
<keyword evidence="2" id="KW-1185">Reference proteome</keyword>
<name>A0A1A9V605_GLOAU</name>
<accession>A0A1A9V605</accession>
<reference evidence="1" key="1">
    <citation type="submission" date="2020-05" db="UniProtKB">
        <authorList>
            <consortium name="EnsemblMetazoa"/>
        </authorList>
    </citation>
    <scope>IDENTIFICATION</scope>
    <source>
        <strain evidence="1">TTRI</strain>
    </source>
</reference>
<evidence type="ECO:0000313" key="2">
    <source>
        <dbReference type="Proteomes" id="UP000078200"/>
    </source>
</evidence>
<dbReference type="VEuPathDB" id="VectorBase:GAUT027084"/>
<dbReference type="Proteomes" id="UP000078200">
    <property type="component" value="Unassembled WGS sequence"/>
</dbReference>
<sequence>MFTCNNNKQRVNEIIRAKDGISLSVTLCQKLLTFSVVVFKNNINFELSSYLFHAYATARVSTSSVASRSISMADKQGRTEGLMSKLRINMPLCQYAMKLFLLIKIVNFTLHTYKKAPVCREDSASAGIINTYIPTTIVPPKWVMNQFTLNARASDLI</sequence>
<organism evidence="1 2">
    <name type="scientific">Glossina austeni</name>
    <name type="common">Savannah tsetse fly</name>
    <dbReference type="NCBI Taxonomy" id="7395"/>
    <lineage>
        <taxon>Eukaryota</taxon>
        <taxon>Metazoa</taxon>
        <taxon>Ecdysozoa</taxon>
        <taxon>Arthropoda</taxon>
        <taxon>Hexapoda</taxon>
        <taxon>Insecta</taxon>
        <taxon>Pterygota</taxon>
        <taxon>Neoptera</taxon>
        <taxon>Endopterygota</taxon>
        <taxon>Diptera</taxon>
        <taxon>Brachycera</taxon>
        <taxon>Muscomorpha</taxon>
        <taxon>Hippoboscoidea</taxon>
        <taxon>Glossinidae</taxon>
        <taxon>Glossina</taxon>
    </lineage>
</organism>